<dbReference type="RefSeq" id="WP_348718941.1">
    <property type="nucleotide sequence ID" value="NZ_CAXJIO010000017.1"/>
</dbReference>
<accession>A0ABP1F416</accession>
<gene>
    <name evidence="1" type="ORF">T190423A01A_80011</name>
</gene>
<comment type="caution">
    <text evidence="1">The sequence shown here is derived from an EMBL/GenBank/DDBJ whole genome shotgun (WGS) entry which is preliminary data.</text>
</comment>
<name>A0ABP1F416_9FLAO</name>
<keyword evidence="2" id="KW-1185">Reference proteome</keyword>
<evidence type="ECO:0000313" key="2">
    <source>
        <dbReference type="Proteomes" id="UP001497527"/>
    </source>
</evidence>
<dbReference type="Proteomes" id="UP001497527">
    <property type="component" value="Unassembled WGS sequence"/>
</dbReference>
<reference evidence="1 2" key="1">
    <citation type="submission" date="2024-05" db="EMBL/GenBank/DDBJ databases">
        <authorList>
            <person name="Duchaud E."/>
        </authorList>
    </citation>
    <scope>NUCLEOTIDE SEQUENCE [LARGE SCALE GENOMIC DNA]</scope>
    <source>
        <strain evidence="1">Ena-SAMPLE-TAB-13-05-2024-13:56:06:370-140308</strain>
    </source>
</reference>
<evidence type="ECO:0000313" key="1">
    <source>
        <dbReference type="EMBL" id="CAL2104474.1"/>
    </source>
</evidence>
<dbReference type="EMBL" id="CAXJIO010000017">
    <property type="protein sequence ID" value="CAL2104474.1"/>
    <property type="molecule type" value="Genomic_DNA"/>
</dbReference>
<sequence>MRKFKSNVVNVTIEQSQPSGSQTLKIDSGIVTKCVLLTNDVPAEFINVKIEDVHGDELHPSVSYKEYQPTNGNHFESRKDIYFEGNRDIKVTAYADGAVSKAFKFQMLFYVEPLQD</sequence>
<proteinExistence type="predicted"/>
<protein>
    <submittedName>
        <fullName evidence="1">Uncharacterized protein</fullName>
    </submittedName>
</protein>
<organism evidence="1 2">
    <name type="scientific">Tenacibaculum polynesiense</name>
    <dbReference type="NCBI Taxonomy" id="3137857"/>
    <lineage>
        <taxon>Bacteria</taxon>
        <taxon>Pseudomonadati</taxon>
        <taxon>Bacteroidota</taxon>
        <taxon>Flavobacteriia</taxon>
        <taxon>Flavobacteriales</taxon>
        <taxon>Flavobacteriaceae</taxon>
        <taxon>Tenacibaculum</taxon>
    </lineage>
</organism>